<organism evidence="2 3">
    <name type="scientific">Sphingopyxis italica</name>
    <dbReference type="NCBI Taxonomy" id="1129133"/>
    <lineage>
        <taxon>Bacteria</taxon>
        <taxon>Pseudomonadati</taxon>
        <taxon>Pseudomonadota</taxon>
        <taxon>Alphaproteobacteria</taxon>
        <taxon>Sphingomonadales</taxon>
        <taxon>Sphingomonadaceae</taxon>
        <taxon>Sphingopyxis</taxon>
    </lineage>
</organism>
<evidence type="ECO:0000313" key="3">
    <source>
        <dbReference type="Proteomes" id="UP000535078"/>
    </source>
</evidence>
<dbReference type="SUPFAM" id="SSF49899">
    <property type="entry name" value="Concanavalin A-like lectins/glucanases"/>
    <property type="match status" value="1"/>
</dbReference>
<dbReference type="RefSeq" id="WP_167919815.1">
    <property type="nucleotide sequence ID" value="NZ_JAATIT010000001.1"/>
</dbReference>
<name>A0A7X5XRD3_9SPHN</name>
<proteinExistence type="predicted"/>
<feature type="region of interest" description="Disordered" evidence="1">
    <location>
        <begin position="30"/>
        <end position="64"/>
    </location>
</feature>
<evidence type="ECO:0000256" key="1">
    <source>
        <dbReference type="SAM" id="MobiDB-lite"/>
    </source>
</evidence>
<dbReference type="AlphaFoldDB" id="A0A7X5XRD3"/>
<evidence type="ECO:0000313" key="2">
    <source>
        <dbReference type="EMBL" id="NJB88821.1"/>
    </source>
</evidence>
<protein>
    <submittedName>
        <fullName evidence="2">Uncharacterized protein</fullName>
    </submittedName>
</protein>
<gene>
    <name evidence="2" type="ORF">GGR90_000973</name>
</gene>
<dbReference type="EMBL" id="JAATIT010000001">
    <property type="protein sequence ID" value="NJB88821.1"/>
    <property type="molecule type" value="Genomic_DNA"/>
</dbReference>
<reference evidence="2 3" key="1">
    <citation type="submission" date="2020-03" db="EMBL/GenBank/DDBJ databases">
        <title>Genomic Encyclopedia of Type Strains, Phase IV (KMG-IV): sequencing the most valuable type-strain genomes for metagenomic binning, comparative biology and taxonomic classification.</title>
        <authorList>
            <person name="Goeker M."/>
        </authorList>
    </citation>
    <scope>NUCLEOTIDE SEQUENCE [LARGE SCALE GENOMIC DNA]</scope>
    <source>
        <strain evidence="2 3">DSM 25229</strain>
    </source>
</reference>
<dbReference type="Gene3D" id="2.60.120.560">
    <property type="entry name" value="Exo-inulinase, domain 1"/>
    <property type="match status" value="1"/>
</dbReference>
<keyword evidence="3" id="KW-1185">Reference proteome</keyword>
<comment type="caution">
    <text evidence="2">The sequence shown here is derived from an EMBL/GenBank/DDBJ whole genome shotgun (WGS) entry which is preliminary data.</text>
</comment>
<dbReference type="Proteomes" id="UP000535078">
    <property type="component" value="Unassembled WGS sequence"/>
</dbReference>
<accession>A0A7X5XRD3</accession>
<sequence length="260" mass="27732">MALPFLVAASPAAAQLGDLIGQVKREVERELVGGGDAPQEARSTTHAGESGGRLRVNQGSSFTPGRSTLVADDFASAAIGSMPQGWKTNGSGSAVSVDGLAGRWLSLQSFATYKLKQPPRLPDRFTIEFDIVVAADSTKDLSAMPFGFTADNSVRSYVQDAHNNAGIAVIDLNYGGSSTASSSATGYYHSFDFDYRPYANRVMSVAIAVDGDMMRTYLDGKKIADSRLFDGDPARYFFISAPIQMRNGANVLFGNFRIAS</sequence>
<dbReference type="InterPro" id="IPR013320">
    <property type="entry name" value="ConA-like_dom_sf"/>
</dbReference>